<dbReference type="AlphaFoldDB" id="A0A5C6BUA0"/>
<gene>
    <name evidence="4" type="primary">ttgF</name>
    <name evidence="4" type="ORF">Poly21_28050</name>
</gene>
<evidence type="ECO:0000256" key="3">
    <source>
        <dbReference type="SAM" id="MobiDB-lite"/>
    </source>
</evidence>
<accession>A0A5C6BUA0</accession>
<dbReference type="SUPFAM" id="SSF56954">
    <property type="entry name" value="Outer membrane efflux proteins (OEP)"/>
    <property type="match status" value="1"/>
</dbReference>
<dbReference type="NCBIfam" id="TIGR01845">
    <property type="entry name" value="outer_NodT"/>
    <property type="match status" value="1"/>
</dbReference>
<comment type="subcellular location">
    <subcellularLocation>
        <location evidence="2">Cell membrane</location>
        <topology evidence="2">Lipid-anchor</topology>
    </subcellularLocation>
</comment>
<dbReference type="Gene3D" id="2.20.200.10">
    <property type="entry name" value="Outer membrane efflux proteins (OEP)"/>
    <property type="match status" value="1"/>
</dbReference>
<evidence type="ECO:0000313" key="4">
    <source>
        <dbReference type="EMBL" id="TWU15608.1"/>
    </source>
</evidence>
<keyword evidence="2" id="KW-0812">Transmembrane</keyword>
<dbReference type="GO" id="GO:0005886">
    <property type="term" value="C:plasma membrane"/>
    <property type="evidence" value="ECO:0007669"/>
    <property type="project" value="UniProtKB-SubCell"/>
</dbReference>
<proteinExistence type="inferred from homology"/>
<evidence type="ECO:0000256" key="2">
    <source>
        <dbReference type="RuleBase" id="RU362097"/>
    </source>
</evidence>
<dbReference type="InterPro" id="IPR010131">
    <property type="entry name" value="MdtP/NodT-like"/>
</dbReference>
<dbReference type="Pfam" id="PF02321">
    <property type="entry name" value="OEP"/>
    <property type="match status" value="2"/>
</dbReference>
<feature type="compositionally biased region" description="Acidic residues" evidence="3">
    <location>
        <begin position="512"/>
        <end position="541"/>
    </location>
</feature>
<keyword evidence="5" id="KW-1185">Reference proteome</keyword>
<name>A0A5C6BUA0_9BACT</name>
<comment type="similarity">
    <text evidence="1 2">Belongs to the outer membrane factor (OMF) (TC 1.B.17) family.</text>
</comment>
<dbReference type="PANTHER" id="PTHR30203">
    <property type="entry name" value="OUTER MEMBRANE CATION EFFLUX PROTEIN"/>
    <property type="match status" value="1"/>
</dbReference>
<dbReference type="Gene3D" id="1.20.1600.10">
    <property type="entry name" value="Outer membrane efflux proteins (OEP)"/>
    <property type="match status" value="1"/>
</dbReference>
<evidence type="ECO:0000313" key="5">
    <source>
        <dbReference type="Proteomes" id="UP000319908"/>
    </source>
</evidence>
<dbReference type="InterPro" id="IPR003423">
    <property type="entry name" value="OMP_efflux"/>
</dbReference>
<dbReference type="GO" id="GO:0015562">
    <property type="term" value="F:efflux transmembrane transporter activity"/>
    <property type="evidence" value="ECO:0007669"/>
    <property type="project" value="InterPro"/>
</dbReference>
<keyword evidence="2" id="KW-0449">Lipoprotein</keyword>
<dbReference type="PROSITE" id="PS51257">
    <property type="entry name" value="PROKAR_LIPOPROTEIN"/>
    <property type="match status" value="1"/>
</dbReference>
<keyword evidence="2" id="KW-0564">Palmitate</keyword>
<dbReference type="EMBL" id="SJPU01000002">
    <property type="protein sequence ID" value="TWU15608.1"/>
    <property type="molecule type" value="Genomic_DNA"/>
</dbReference>
<dbReference type="Proteomes" id="UP000319908">
    <property type="component" value="Unassembled WGS sequence"/>
</dbReference>
<keyword evidence="2" id="KW-1134">Transmembrane beta strand</keyword>
<feature type="region of interest" description="Disordered" evidence="3">
    <location>
        <begin position="510"/>
        <end position="565"/>
    </location>
</feature>
<comment type="caution">
    <text evidence="4">The sequence shown here is derived from an EMBL/GenBank/DDBJ whole genome shotgun (WGS) entry which is preliminary data.</text>
</comment>
<keyword evidence="2" id="KW-0472">Membrane</keyword>
<reference evidence="4 5" key="1">
    <citation type="journal article" date="2020" name="Antonie Van Leeuwenhoek">
        <title>Rhodopirellula heiligendammensis sp. nov., Rhodopirellula pilleata sp. nov., and Rhodopirellula solitaria sp. nov. isolated from natural or artificial marine surfaces in Northern Germany and California, USA, and emended description of the genus Rhodopirellula.</title>
        <authorList>
            <person name="Kallscheuer N."/>
            <person name="Wiegand S."/>
            <person name="Jogler M."/>
            <person name="Boedeker C."/>
            <person name="Peeters S.H."/>
            <person name="Rast P."/>
            <person name="Heuer A."/>
            <person name="Jetten M.S.M."/>
            <person name="Rohde M."/>
            <person name="Jogler C."/>
        </authorList>
    </citation>
    <scope>NUCLEOTIDE SEQUENCE [LARGE SCALE GENOMIC DNA]</scope>
    <source>
        <strain evidence="4 5">Poly21</strain>
    </source>
</reference>
<organism evidence="4 5">
    <name type="scientific">Allorhodopirellula heiligendammensis</name>
    <dbReference type="NCBI Taxonomy" id="2714739"/>
    <lineage>
        <taxon>Bacteria</taxon>
        <taxon>Pseudomonadati</taxon>
        <taxon>Planctomycetota</taxon>
        <taxon>Planctomycetia</taxon>
        <taxon>Pirellulales</taxon>
        <taxon>Pirellulaceae</taxon>
        <taxon>Allorhodopirellula</taxon>
    </lineage>
</organism>
<dbReference type="PANTHER" id="PTHR30203:SF31">
    <property type="entry name" value="RND EFFLUX SYSTEM, OUTER MEMBRANE LIPOPROTEIN, NODT"/>
    <property type="match status" value="1"/>
</dbReference>
<protein>
    <submittedName>
        <fullName evidence="4">Toluene efflux pump outer membrane protein TtgF</fullName>
    </submittedName>
</protein>
<evidence type="ECO:0000256" key="1">
    <source>
        <dbReference type="ARBA" id="ARBA00007613"/>
    </source>
</evidence>
<feature type="compositionally biased region" description="Acidic residues" evidence="3">
    <location>
        <begin position="551"/>
        <end position="565"/>
    </location>
</feature>
<sequence length="565" mass="62135">MRCKLRRIAIIAARQARLGLSWAFAWIAMFGLGCTSPRDWVDNGFKVGPNYRKPCAPIARDWIDADDRRLIGGPVDATAWWAASFNDPVLNQLITEAYSQNLTVRQAGARITQARALRQIVVGNFFPQQQSVSADYSHNLRTGSGGDRHFSAWRGSFGLAWEIDFWGRYRRAIESADADLDASIYEFGDVVVTLVADVAATYIDIRTLQTRLKLIKLNVDNQRKTYELTEIRFRNGESSEVDVQQAKSSLVQTEALVPQVETSLRQSQNLLCILLGMPPEDILEILGPGKIPDVKPEIEIGIPASTLLQRPDVRRAERLLASQSALIGVAESELYPHIALVGTVGRSSDQFDGLFRGGSGFGSVGPSFDWNVLNYGRLVGNIELQEARFQELLAAYRQTALNANLEAENAIVEFLKNQERLRLQLEAAEAADKTNELITLQFLEGEEIDFNRVFSVQNTKTQQEVSAAAAKGDVAQSVVAIYRSLGGGWPSPFLTQPIMTVGEQDTAGIGEAESDDAMGDEAPDGSAEDAADEADTAEEIETPPAERESPIEEVLENPVDESTDD</sequence>